<name>A0A1F4RBK4_UNCSA</name>
<keyword evidence="3" id="KW-0143">Chaperone</keyword>
<dbReference type="GO" id="GO:0009252">
    <property type="term" value="P:peptidoglycan biosynthetic process"/>
    <property type="evidence" value="ECO:0007669"/>
    <property type="project" value="UniProtKB-UniRule"/>
</dbReference>
<dbReference type="SUPFAM" id="SSF54814">
    <property type="entry name" value="Prokaryotic type KH domain (KH-domain type II)"/>
    <property type="match status" value="1"/>
</dbReference>
<sequence>MKELVEYMAKALVDKPEQVMVKETVGETVTLLEITTAPDDVGKVIGREGRIANSIRAITNAAAAKQNKRVSVEILSDDKGGNHGGKAEQQFS</sequence>
<reference evidence="4 5" key="1">
    <citation type="journal article" date="2016" name="Nat. Commun.">
        <title>Thousands of microbial genomes shed light on interconnected biogeochemical processes in an aquifer system.</title>
        <authorList>
            <person name="Anantharaman K."/>
            <person name="Brown C.T."/>
            <person name="Hug L.A."/>
            <person name="Sharon I."/>
            <person name="Castelle C.J."/>
            <person name="Probst A.J."/>
            <person name="Thomas B.C."/>
            <person name="Singh A."/>
            <person name="Wilkins M.J."/>
            <person name="Karaoz U."/>
            <person name="Brodie E.L."/>
            <person name="Williams K.H."/>
            <person name="Hubbard S.S."/>
            <person name="Banfield J.F."/>
        </authorList>
    </citation>
    <scope>NUCLEOTIDE SEQUENCE [LARGE SCALE GENOMIC DNA]</scope>
</reference>
<dbReference type="Pfam" id="PF13083">
    <property type="entry name" value="KH_KhpA-B"/>
    <property type="match status" value="1"/>
</dbReference>
<comment type="similarity">
    <text evidence="3">Belongs to the KhpA RNA-binding protein family.</text>
</comment>
<dbReference type="InterPro" id="IPR009019">
    <property type="entry name" value="KH_sf_prok-type"/>
</dbReference>
<accession>A0A1F4RBK4</accession>
<dbReference type="HAMAP" id="MF_00088">
    <property type="entry name" value="KhpA"/>
    <property type="match status" value="1"/>
</dbReference>
<evidence type="ECO:0000256" key="1">
    <source>
        <dbReference type="ARBA" id="ARBA00022490"/>
    </source>
</evidence>
<evidence type="ECO:0000313" key="4">
    <source>
        <dbReference type="EMBL" id="OGC05506.1"/>
    </source>
</evidence>
<evidence type="ECO:0000256" key="3">
    <source>
        <dbReference type="HAMAP-Rule" id="MF_00088"/>
    </source>
</evidence>
<dbReference type="InterPro" id="IPR020627">
    <property type="entry name" value="KhpA"/>
</dbReference>
<keyword evidence="1 3" id="KW-0963">Cytoplasm</keyword>
<keyword evidence="3" id="KW-0961">Cell wall biogenesis/degradation</keyword>
<evidence type="ECO:0000313" key="5">
    <source>
        <dbReference type="Proteomes" id="UP000176938"/>
    </source>
</evidence>
<keyword evidence="3" id="KW-0133">Cell shape</keyword>
<protein>
    <recommendedName>
        <fullName evidence="3">RNA-binding protein KhpA</fullName>
    </recommendedName>
    <alternativeName>
        <fullName evidence="3">KH-domain protein A</fullName>
    </alternativeName>
</protein>
<dbReference type="GO" id="GO:0071555">
    <property type="term" value="P:cell wall organization"/>
    <property type="evidence" value="ECO:0007669"/>
    <property type="project" value="UniProtKB-KW"/>
</dbReference>
<dbReference type="Proteomes" id="UP000176938">
    <property type="component" value="Unassembled WGS sequence"/>
</dbReference>
<comment type="subunit">
    <text evidence="3">Forms a complex with KhpB.</text>
</comment>
<dbReference type="AlphaFoldDB" id="A0A1F4RBK4"/>
<evidence type="ECO:0000256" key="2">
    <source>
        <dbReference type="ARBA" id="ARBA00022884"/>
    </source>
</evidence>
<dbReference type="CDD" id="cd22533">
    <property type="entry name" value="KH-II_YlqC-like"/>
    <property type="match status" value="1"/>
</dbReference>
<gene>
    <name evidence="3" type="primary">khpA</name>
    <name evidence="4" type="ORF">A3H38_05955</name>
</gene>
<organism evidence="4 5">
    <name type="scientific">candidate division WOR-1 bacterium RIFCSPLOWO2_02_FULL_46_20</name>
    <dbReference type="NCBI Taxonomy" id="1802567"/>
    <lineage>
        <taxon>Bacteria</taxon>
        <taxon>Bacillati</taxon>
        <taxon>Saganbacteria</taxon>
    </lineage>
</organism>
<comment type="function">
    <text evidence="3">A probable RNA chaperone. Forms a complex with KhpB which binds to cellular RNA and controls its expression. Plays a role in peptidoglycan (PG) homeostasis and cell length regulation.</text>
</comment>
<dbReference type="GO" id="GO:0003723">
    <property type="term" value="F:RNA binding"/>
    <property type="evidence" value="ECO:0007669"/>
    <property type="project" value="UniProtKB-UniRule"/>
</dbReference>
<dbReference type="EMBL" id="METP01000040">
    <property type="protein sequence ID" value="OGC05506.1"/>
    <property type="molecule type" value="Genomic_DNA"/>
</dbReference>
<dbReference type="InterPro" id="IPR015946">
    <property type="entry name" value="KH_dom-like_a/b"/>
</dbReference>
<comment type="subcellular location">
    <subcellularLocation>
        <location evidence="3">Cytoplasm</location>
    </subcellularLocation>
</comment>
<dbReference type="Gene3D" id="3.30.300.20">
    <property type="match status" value="1"/>
</dbReference>
<keyword evidence="2 3" id="KW-0694">RNA-binding</keyword>
<dbReference type="PANTHER" id="PTHR34654:SF1">
    <property type="entry name" value="RNA-BINDING PROTEIN KHPA"/>
    <property type="match status" value="1"/>
</dbReference>
<dbReference type="GO" id="GO:0005737">
    <property type="term" value="C:cytoplasm"/>
    <property type="evidence" value="ECO:0007669"/>
    <property type="project" value="UniProtKB-SubCell"/>
</dbReference>
<dbReference type="GO" id="GO:0008360">
    <property type="term" value="P:regulation of cell shape"/>
    <property type="evidence" value="ECO:0007669"/>
    <property type="project" value="UniProtKB-KW"/>
</dbReference>
<dbReference type="PANTHER" id="PTHR34654">
    <property type="entry name" value="UPF0109 PROTEIN SCO5592"/>
    <property type="match status" value="1"/>
</dbReference>
<proteinExistence type="inferred from homology"/>
<comment type="caution">
    <text evidence="4">The sequence shown here is derived from an EMBL/GenBank/DDBJ whole genome shotgun (WGS) entry which is preliminary data.</text>
</comment>